<dbReference type="RefSeq" id="WP_185044160.1">
    <property type="nucleotide sequence ID" value="NZ_BAABFG010000005.1"/>
</dbReference>
<accession>A0A7W7MBA8</accession>
<name>A0A7W7MBA8_9ACTN</name>
<evidence type="ECO:0000313" key="2">
    <source>
        <dbReference type="Proteomes" id="UP000546162"/>
    </source>
</evidence>
<proteinExistence type="predicted"/>
<organism evidence="1 2">
    <name type="scientific">Actinoplanes octamycinicus</name>
    <dbReference type="NCBI Taxonomy" id="135948"/>
    <lineage>
        <taxon>Bacteria</taxon>
        <taxon>Bacillati</taxon>
        <taxon>Actinomycetota</taxon>
        <taxon>Actinomycetes</taxon>
        <taxon>Micromonosporales</taxon>
        <taxon>Micromonosporaceae</taxon>
        <taxon>Actinoplanes</taxon>
    </lineage>
</organism>
<dbReference type="AlphaFoldDB" id="A0A7W7MBA8"/>
<reference evidence="1 2" key="1">
    <citation type="submission" date="2020-08" db="EMBL/GenBank/DDBJ databases">
        <title>Sequencing the genomes of 1000 actinobacteria strains.</title>
        <authorList>
            <person name="Klenk H.-P."/>
        </authorList>
    </citation>
    <scope>NUCLEOTIDE SEQUENCE [LARGE SCALE GENOMIC DNA]</scope>
    <source>
        <strain evidence="1 2">DSM 45809</strain>
    </source>
</reference>
<keyword evidence="2" id="KW-1185">Reference proteome</keyword>
<comment type="caution">
    <text evidence="1">The sequence shown here is derived from an EMBL/GenBank/DDBJ whole genome shotgun (WGS) entry which is preliminary data.</text>
</comment>
<protein>
    <submittedName>
        <fullName evidence="1">Uncharacterized protein</fullName>
    </submittedName>
</protein>
<evidence type="ECO:0000313" key="1">
    <source>
        <dbReference type="EMBL" id="MBB4743928.1"/>
    </source>
</evidence>
<dbReference type="EMBL" id="JACHNB010000001">
    <property type="protein sequence ID" value="MBB4743928.1"/>
    <property type="molecule type" value="Genomic_DNA"/>
</dbReference>
<sequence>MDIPAHLHHRPTSSGLVVPIATPRTADGQYLFGLLEDGRHRALLLGRRCQVCGHRLGDRLILFARPADLLLSCTSEPALCPPCAAYSTRACPMLSGRMPHYRAQPRAAEAGLPTSDDTALRRGRPADTWHAVWLDDYDVVPHPARSAVLAASWQQHTPLAIRPVPTR</sequence>
<gene>
    <name evidence="1" type="ORF">BJY16_007387</name>
</gene>
<dbReference type="Proteomes" id="UP000546162">
    <property type="component" value="Unassembled WGS sequence"/>
</dbReference>